<sequence>MSIDKEHIARNYAQLSDEALQQATGQDLLPEARALLDIELENRRKEREEARRIAGERARANAERKAQGLHELDAEGRAMLPVIPAANMAQGWCKSASWVLGILGVFLLFAPPHIAGLLLIGAVVALRFIRTGLRQNSRTAAVQFLIVVPVSAMFVVFGFALLGDAVDSSFRPSLRGLASMAWFLVLTAFYYLWGVACWIFVALALRKEKFLDDDALQALERVTAPYDA</sequence>
<protein>
    <submittedName>
        <fullName evidence="2">Uncharacterized protein</fullName>
    </submittedName>
</protein>
<evidence type="ECO:0000313" key="3">
    <source>
        <dbReference type="Proteomes" id="UP001606210"/>
    </source>
</evidence>
<feature type="transmembrane region" description="Helical" evidence="1">
    <location>
        <begin position="98"/>
        <end position="129"/>
    </location>
</feature>
<keyword evidence="1" id="KW-1133">Transmembrane helix</keyword>
<dbReference type="RefSeq" id="WP_394484418.1">
    <property type="nucleotide sequence ID" value="NZ_JBIGHV010000013.1"/>
</dbReference>
<proteinExistence type="predicted"/>
<reference evidence="2 3" key="1">
    <citation type="submission" date="2024-08" db="EMBL/GenBank/DDBJ databases">
        <authorList>
            <person name="Lu H."/>
        </authorList>
    </citation>
    <scope>NUCLEOTIDE SEQUENCE [LARGE SCALE GENOMIC DNA]</scope>
    <source>
        <strain evidence="2 3">LYH14W</strain>
    </source>
</reference>
<keyword evidence="1" id="KW-0812">Transmembrane</keyword>
<feature type="transmembrane region" description="Helical" evidence="1">
    <location>
        <begin position="141"/>
        <end position="162"/>
    </location>
</feature>
<keyword evidence="1" id="KW-0472">Membrane</keyword>
<evidence type="ECO:0000313" key="2">
    <source>
        <dbReference type="EMBL" id="MFG6433574.1"/>
    </source>
</evidence>
<feature type="transmembrane region" description="Helical" evidence="1">
    <location>
        <begin position="182"/>
        <end position="205"/>
    </location>
</feature>
<gene>
    <name evidence="2" type="ORF">ACG00Y_26950</name>
</gene>
<keyword evidence="3" id="KW-1185">Reference proteome</keyword>
<evidence type="ECO:0000256" key="1">
    <source>
        <dbReference type="SAM" id="Phobius"/>
    </source>
</evidence>
<organism evidence="2 3">
    <name type="scientific">Pelomonas parva</name>
    <dbReference type="NCBI Taxonomy" id="3299032"/>
    <lineage>
        <taxon>Bacteria</taxon>
        <taxon>Pseudomonadati</taxon>
        <taxon>Pseudomonadota</taxon>
        <taxon>Betaproteobacteria</taxon>
        <taxon>Burkholderiales</taxon>
        <taxon>Sphaerotilaceae</taxon>
        <taxon>Roseateles</taxon>
    </lineage>
</organism>
<name>A0ABW7FAH8_9BURK</name>
<dbReference type="Proteomes" id="UP001606210">
    <property type="component" value="Unassembled WGS sequence"/>
</dbReference>
<accession>A0ABW7FAH8</accession>
<comment type="caution">
    <text evidence="2">The sequence shown here is derived from an EMBL/GenBank/DDBJ whole genome shotgun (WGS) entry which is preliminary data.</text>
</comment>
<dbReference type="EMBL" id="JBIGHV010000013">
    <property type="protein sequence ID" value="MFG6433574.1"/>
    <property type="molecule type" value="Genomic_DNA"/>
</dbReference>